<evidence type="ECO:0000313" key="3">
    <source>
        <dbReference type="EMBL" id="UOO80479.1"/>
    </source>
</evidence>
<dbReference type="Proteomes" id="UP000829756">
    <property type="component" value="Chromosome"/>
</dbReference>
<feature type="transmembrane region" description="Helical" evidence="1">
    <location>
        <begin position="62"/>
        <end position="85"/>
    </location>
</feature>
<feature type="transmembrane region" description="Helical" evidence="1">
    <location>
        <begin position="258"/>
        <end position="279"/>
    </location>
</feature>
<dbReference type="Proteomes" id="UP000294721">
    <property type="component" value="Unassembled WGS sequence"/>
</dbReference>
<gene>
    <name evidence="2" type="ORF">EV680_10237</name>
    <name evidence="3" type="ORF">LVJ78_05650</name>
</gene>
<feature type="transmembrane region" description="Helical" evidence="1">
    <location>
        <begin position="234"/>
        <end position="252"/>
    </location>
</feature>
<reference evidence="3" key="3">
    <citation type="journal article" date="2022" name="Res Sq">
        <title>Evolution of multicellular longitudinally dividing oral cavity symbionts (Neisseriaceae).</title>
        <authorList>
            <person name="Nyongesa S."/>
            <person name="Weber P."/>
            <person name="Bernet E."/>
            <person name="Pullido F."/>
            <person name="Nieckarz M."/>
            <person name="Delaby M."/>
            <person name="Nieves C."/>
            <person name="Viehboeck T."/>
            <person name="Krause N."/>
            <person name="Rivera-Millot A."/>
            <person name="Nakamura A."/>
            <person name="Vischer N."/>
            <person name="VanNieuwenhze M."/>
            <person name="Brun Y."/>
            <person name="Cava F."/>
            <person name="Bulgheresi S."/>
            <person name="Veyrier F."/>
        </authorList>
    </citation>
    <scope>NUCLEOTIDE SEQUENCE</scope>
    <source>
        <strain evidence="3">1258/02</strain>
    </source>
</reference>
<dbReference type="RefSeq" id="WP_132952334.1">
    <property type="nucleotide sequence ID" value="NZ_CALJUB010000029.1"/>
</dbReference>
<dbReference type="KEGG" id="usu:LVJ78_05650"/>
<evidence type="ECO:0000313" key="4">
    <source>
        <dbReference type="Proteomes" id="UP000294721"/>
    </source>
</evidence>
<accession>A0AAE9GWW1</accession>
<evidence type="ECO:0000313" key="2">
    <source>
        <dbReference type="EMBL" id="TCP10140.1"/>
    </source>
</evidence>
<evidence type="ECO:0000256" key="1">
    <source>
        <dbReference type="SAM" id="Phobius"/>
    </source>
</evidence>
<protein>
    <submittedName>
        <fullName evidence="3">AI-2E family transporter</fullName>
    </submittedName>
    <submittedName>
        <fullName evidence="2">PurR-regulated permease PerM</fullName>
    </submittedName>
</protein>
<evidence type="ECO:0000313" key="5">
    <source>
        <dbReference type="Proteomes" id="UP000829756"/>
    </source>
</evidence>
<keyword evidence="1" id="KW-1133">Transmembrane helix</keyword>
<dbReference type="AlphaFoldDB" id="A0AAE9GWW1"/>
<feature type="transmembrane region" description="Helical" evidence="1">
    <location>
        <begin position="152"/>
        <end position="170"/>
    </location>
</feature>
<organism evidence="3 5">
    <name type="scientific">Uruburuella suis</name>
    <dbReference type="NCBI Taxonomy" id="252130"/>
    <lineage>
        <taxon>Bacteria</taxon>
        <taxon>Pseudomonadati</taxon>
        <taxon>Pseudomonadota</taxon>
        <taxon>Betaproteobacteria</taxon>
        <taxon>Neisseriales</taxon>
        <taxon>Neisseriaceae</taxon>
        <taxon>Uruburuella</taxon>
    </lineage>
</organism>
<keyword evidence="4" id="KW-1185">Reference proteome</keyword>
<feature type="transmembrane region" description="Helical" evidence="1">
    <location>
        <begin position="300"/>
        <end position="328"/>
    </location>
</feature>
<dbReference type="EMBL" id="SLXE01000002">
    <property type="protein sequence ID" value="TCP10140.1"/>
    <property type="molecule type" value="Genomic_DNA"/>
</dbReference>
<name>A0AAE9GWW1_9NEIS</name>
<reference evidence="3" key="2">
    <citation type="submission" date="2021-12" db="EMBL/GenBank/DDBJ databases">
        <authorList>
            <person name="Veyrier F.J."/>
        </authorList>
    </citation>
    <scope>NUCLEOTIDE SEQUENCE</scope>
    <source>
        <strain evidence="3">1258/02</strain>
    </source>
</reference>
<keyword evidence="1" id="KW-0812">Transmembrane</keyword>
<feature type="transmembrane region" description="Helical" evidence="1">
    <location>
        <begin position="12"/>
        <end position="42"/>
    </location>
</feature>
<sequence>MDKTEKFSFGTFLAALGGVLAVWLPVLLLHLTVVLFSALITYAAARAAASWLSRRRPDMPRAALWGLLLVLVLMAAAAGLLGFWLEHRADGLAIGSLSEKAAAVLEQLHTTLPAGAAEYVPASVANLKESSVHVLKSHALALQTAGAHTLRAIGYALAGVIIGGIAVLQVPTVPPAGARPLAQILRGGFDELLRSFTDVFFAQIRIAAINTALTSVYLLVILPLMGRPLPMTDSLVLLTFLAGLIPVVGNLVSNSFIVVLSLGDSMGITLLSLAWLIGIHKLEYFLNAHIIGHKIKAAAWELLIAMLVMEAAFGLAGLVSAPVVYAQIKRVMADKGWV</sequence>
<reference evidence="2 4" key="1">
    <citation type="submission" date="2019-03" db="EMBL/GenBank/DDBJ databases">
        <title>Genomic Encyclopedia of Type Strains, Phase IV (KMG-IV): sequencing the most valuable type-strain genomes for metagenomic binning, comparative biology and taxonomic classification.</title>
        <authorList>
            <person name="Goeker M."/>
        </authorList>
    </citation>
    <scope>NUCLEOTIDE SEQUENCE [LARGE SCALE GENOMIC DNA]</scope>
    <source>
        <strain evidence="2 4">DSM 17474</strain>
    </source>
</reference>
<feature type="transmembrane region" description="Helical" evidence="1">
    <location>
        <begin position="200"/>
        <end position="222"/>
    </location>
</feature>
<keyword evidence="1" id="KW-0472">Membrane</keyword>
<dbReference type="EMBL" id="CP091507">
    <property type="protein sequence ID" value="UOO80479.1"/>
    <property type="molecule type" value="Genomic_DNA"/>
</dbReference>
<proteinExistence type="predicted"/>